<dbReference type="PANTHER" id="PTHR34223:SF59">
    <property type="entry name" value="F-BOX DOMAIN-CONTAINING PROTEIN"/>
    <property type="match status" value="1"/>
</dbReference>
<gene>
    <name evidence="5" type="ORF">TRITD_6Av1G213810</name>
</gene>
<reference evidence="5 6" key="1">
    <citation type="submission" date="2017-09" db="EMBL/GenBank/DDBJ databases">
        <authorList>
            <consortium name="International Durum Wheat Genome Sequencing Consortium (IDWGSC)"/>
            <person name="Milanesi L."/>
        </authorList>
    </citation>
    <scope>NUCLEOTIDE SEQUENCE [LARGE SCALE GENOMIC DNA]</scope>
    <source>
        <strain evidence="6">cv. Svevo</strain>
    </source>
</reference>
<evidence type="ECO:0000256" key="2">
    <source>
        <dbReference type="ARBA" id="ARBA00022723"/>
    </source>
</evidence>
<proteinExistence type="predicted"/>
<dbReference type="AlphaFoldDB" id="A0A9R1B492"/>
<dbReference type="Gramene" id="TRITD6Av1G213810.1">
    <property type="protein sequence ID" value="TRITD6Av1G213810.1"/>
    <property type="gene ID" value="TRITD6Av1G213810"/>
</dbReference>
<evidence type="ECO:0000256" key="1">
    <source>
        <dbReference type="ARBA" id="ARBA00001968"/>
    </source>
</evidence>
<dbReference type="InterPro" id="IPR027806">
    <property type="entry name" value="HARBI1_dom"/>
</dbReference>
<protein>
    <recommendedName>
        <fullName evidence="4">DDE Tnp4 domain-containing protein</fullName>
    </recommendedName>
</protein>
<dbReference type="SUPFAM" id="SSF81383">
    <property type="entry name" value="F-box domain"/>
    <property type="match status" value="1"/>
</dbReference>
<dbReference type="EMBL" id="LT934121">
    <property type="protein sequence ID" value="VAI50923.1"/>
    <property type="molecule type" value="Genomic_DNA"/>
</dbReference>
<dbReference type="InterPro" id="IPR036047">
    <property type="entry name" value="F-box-like_dom_sf"/>
</dbReference>
<dbReference type="OMA" id="RNCEYED"/>
<evidence type="ECO:0000313" key="5">
    <source>
        <dbReference type="EMBL" id="VAI50923.1"/>
    </source>
</evidence>
<feature type="domain" description="DDE Tnp4" evidence="4">
    <location>
        <begin position="30"/>
        <end position="162"/>
    </location>
</feature>
<sequence>MIKSPTGWTPTKICTSPRWYPYFKDCIGTIDGTHVTVRVSRSQAVTFRGKKHYTSQNVLVVVDFDLKFTYVLAGWEGSSHDANILSDNISRPDGINIPDGKFYLGDAGYACRPGVLPPFRKTRYHLNEFFDRNYARTPQELFNLRHSSLRVTIERAFGALKNSANAAAIFTFQYPPAAALLLLTVESRPTCSALELLVCLPHPPLAHGRGGSGRNRGRAWPRELLDELGDFGADLGRTNRCPPALGFTGRAQVMLPAGFPDLVMLHSPLFILLIPSSFRSRRARHLFDGMLNKTAASGKGHFGDLTDDLLRHVLSFLPAADALQTCVLDTGWRDHWRRTTSLPLIFDQSSFPSSERFKQLVKLFIHIRGNSPLDKCKIVACLDDVEERTYTNTILLIEYALKCQVKELLLSVAVDKDFEFEPLILDAPLISQHLKILHLERFELKRSTLNFSRCSVLEELEMQDCNIDARRISSKSLKRLCITDFCSFPTKFHIRIFLRNCEYEDCSYHAYPVDEGVLLHGLSNAVNLELVGDTYFELFIYRWDLECCPIFDKLKTLSLNEWFTTIDLLCILQHSPVLEVLTLQLGSTEKFVRATGAEEKIEQSFVCSHLKVVNIECRKVDEGVHKILKFLSKCGILRDQISITHRFSFQKPMRPLPRSTTEPGGLSSFHP</sequence>
<feature type="region of interest" description="Disordered" evidence="3">
    <location>
        <begin position="652"/>
        <end position="671"/>
    </location>
</feature>
<accession>A0A9R1B492</accession>
<dbReference type="GO" id="GO:0046872">
    <property type="term" value="F:metal ion binding"/>
    <property type="evidence" value="ECO:0007669"/>
    <property type="project" value="UniProtKB-KW"/>
</dbReference>
<dbReference type="SUPFAM" id="SSF52047">
    <property type="entry name" value="RNI-like"/>
    <property type="match status" value="1"/>
</dbReference>
<keyword evidence="6" id="KW-1185">Reference proteome</keyword>
<dbReference type="Gene3D" id="3.80.10.10">
    <property type="entry name" value="Ribonuclease Inhibitor"/>
    <property type="match status" value="1"/>
</dbReference>
<keyword evidence="2" id="KW-0479">Metal-binding</keyword>
<evidence type="ECO:0000259" key="4">
    <source>
        <dbReference type="Pfam" id="PF13359"/>
    </source>
</evidence>
<dbReference type="InterPro" id="IPR053197">
    <property type="entry name" value="F-box_SCFL_complex_component"/>
</dbReference>
<comment type="cofactor">
    <cofactor evidence="1">
        <name>a divalent metal cation</name>
        <dbReference type="ChEBI" id="CHEBI:60240"/>
    </cofactor>
</comment>
<evidence type="ECO:0000256" key="3">
    <source>
        <dbReference type="SAM" id="MobiDB-lite"/>
    </source>
</evidence>
<evidence type="ECO:0000313" key="6">
    <source>
        <dbReference type="Proteomes" id="UP000324705"/>
    </source>
</evidence>
<dbReference type="PANTHER" id="PTHR34223">
    <property type="entry name" value="OS11G0201299 PROTEIN"/>
    <property type="match status" value="1"/>
</dbReference>
<dbReference type="Pfam" id="PF13359">
    <property type="entry name" value="DDE_Tnp_4"/>
    <property type="match status" value="1"/>
</dbReference>
<organism evidence="5 6">
    <name type="scientific">Triticum turgidum subsp. durum</name>
    <name type="common">Durum wheat</name>
    <name type="synonym">Triticum durum</name>
    <dbReference type="NCBI Taxonomy" id="4567"/>
    <lineage>
        <taxon>Eukaryota</taxon>
        <taxon>Viridiplantae</taxon>
        <taxon>Streptophyta</taxon>
        <taxon>Embryophyta</taxon>
        <taxon>Tracheophyta</taxon>
        <taxon>Spermatophyta</taxon>
        <taxon>Magnoliopsida</taxon>
        <taxon>Liliopsida</taxon>
        <taxon>Poales</taxon>
        <taxon>Poaceae</taxon>
        <taxon>BOP clade</taxon>
        <taxon>Pooideae</taxon>
        <taxon>Triticodae</taxon>
        <taxon>Triticeae</taxon>
        <taxon>Triticinae</taxon>
        <taxon>Triticum</taxon>
    </lineage>
</organism>
<name>A0A9R1B492_TRITD</name>
<dbReference type="Proteomes" id="UP000324705">
    <property type="component" value="Chromosome 6A"/>
</dbReference>
<dbReference type="InterPro" id="IPR032675">
    <property type="entry name" value="LRR_dom_sf"/>
</dbReference>